<dbReference type="InterPro" id="IPR000943">
    <property type="entry name" value="RNA_pol_sigma70"/>
</dbReference>
<dbReference type="InterPro" id="IPR036388">
    <property type="entry name" value="WH-like_DNA-bd_sf"/>
</dbReference>
<dbReference type="EMBL" id="JACGWM010000016">
    <property type="protein sequence ID" value="KAL0321526.1"/>
    <property type="molecule type" value="Genomic_DNA"/>
</dbReference>
<dbReference type="InterPro" id="IPR013325">
    <property type="entry name" value="RNA_pol_sigma_r2"/>
</dbReference>
<dbReference type="PANTHER" id="PTHR30603">
    <property type="entry name" value="RNA POLYMERASE SIGMA FACTOR RPO"/>
    <property type="match status" value="1"/>
</dbReference>
<dbReference type="InterPro" id="IPR013324">
    <property type="entry name" value="RNA_pol_sigma_r3/r4-like"/>
</dbReference>
<dbReference type="PRINTS" id="PR00046">
    <property type="entry name" value="SIGMA70FCT"/>
</dbReference>
<proteinExistence type="inferred from homology"/>
<dbReference type="Pfam" id="PF04545">
    <property type="entry name" value="Sigma70_r4"/>
    <property type="match status" value="1"/>
</dbReference>
<dbReference type="Gene3D" id="1.10.1740.10">
    <property type="match status" value="1"/>
</dbReference>
<reference evidence="4" key="1">
    <citation type="submission" date="2020-06" db="EMBL/GenBank/DDBJ databases">
        <authorList>
            <person name="Li T."/>
            <person name="Hu X."/>
            <person name="Zhang T."/>
            <person name="Song X."/>
            <person name="Zhang H."/>
            <person name="Dai N."/>
            <person name="Sheng W."/>
            <person name="Hou X."/>
            <person name="Wei L."/>
        </authorList>
    </citation>
    <scope>NUCLEOTIDE SEQUENCE</scope>
    <source>
        <strain evidence="4">KEN8</strain>
        <tissue evidence="4">Leaf</tissue>
    </source>
</reference>
<evidence type="ECO:0000259" key="2">
    <source>
        <dbReference type="Pfam" id="PF04539"/>
    </source>
</evidence>
<dbReference type="InterPro" id="IPR007630">
    <property type="entry name" value="RNA_pol_sigma70_r4"/>
</dbReference>
<feature type="domain" description="RNA polymerase sigma-70 region 3" evidence="2">
    <location>
        <begin position="307"/>
        <end position="373"/>
    </location>
</feature>
<dbReference type="Pfam" id="PF04539">
    <property type="entry name" value="Sigma70_r3"/>
    <property type="match status" value="2"/>
</dbReference>
<evidence type="ECO:0000313" key="4">
    <source>
        <dbReference type="EMBL" id="KAL0321526.1"/>
    </source>
</evidence>
<evidence type="ECO:0000259" key="3">
    <source>
        <dbReference type="Pfam" id="PF04545"/>
    </source>
</evidence>
<dbReference type="Gene3D" id="1.10.10.10">
    <property type="entry name" value="Winged helix-like DNA-binding domain superfamily/Winged helix DNA-binding domain"/>
    <property type="match status" value="3"/>
</dbReference>
<dbReference type="GO" id="GO:0006352">
    <property type="term" value="P:DNA-templated transcription initiation"/>
    <property type="evidence" value="ECO:0007669"/>
    <property type="project" value="InterPro"/>
</dbReference>
<accession>A0AAW2LQU5</accession>
<dbReference type="GO" id="GO:0016987">
    <property type="term" value="F:sigma factor activity"/>
    <property type="evidence" value="ECO:0007669"/>
    <property type="project" value="UniProtKB-ARBA"/>
</dbReference>
<dbReference type="SUPFAM" id="SSF88659">
    <property type="entry name" value="Sigma3 and sigma4 domains of RNA polymerase sigma factors"/>
    <property type="match status" value="2"/>
</dbReference>
<reference evidence="4" key="2">
    <citation type="journal article" date="2024" name="Plant">
        <title>Genomic evolution and insights into agronomic trait innovations of Sesamum species.</title>
        <authorList>
            <person name="Miao H."/>
            <person name="Wang L."/>
            <person name="Qu L."/>
            <person name="Liu H."/>
            <person name="Sun Y."/>
            <person name="Le M."/>
            <person name="Wang Q."/>
            <person name="Wei S."/>
            <person name="Zheng Y."/>
            <person name="Lin W."/>
            <person name="Duan Y."/>
            <person name="Cao H."/>
            <person name="Xiong S."/>
            <person name="Wang X."/>
            <person name="Wei L."/>
            <person name="Li C."/>
            <person name="Ma Q."/>
            <person name="Ju M."/>
            <person name="Zhao R."/>
            <person name="Li G."/>
            <person name="Mu C."/>
            <person name="Tian Q."/>
            <person name="Mei H."/>
            <person name="Zhang T."/>
            <person name="Gao T."/>
            <person name="Zhang H."/>
        </authorList>
    </citation>
    <scope>NUCLEOTIDE SEQUENCE</scope>
    <source>
        <strain evidence="4">KEN8</strain>
    </source>
</reference>
<dbReference type="SUPFAM" id="SSF88946">
    <property type="entry name" value="Sigma2 domain of RNA polymerase sigma factors"/>
    <property type="match status" value="1"/>
</dbReference>
<dbReference type="InterPro" id="IPR050239">
    <property type="entry name" value="Sigma-70_RNA_pol_init_factors"/>
</dbReference>
<organism evidence="4">
    <name type="scientific">Sesamum calycinum</name>
    <dbReference type="NCBI Taxonomy" id="2727403"/>
    <lineage>
        <taxon>Eukaryota</taxon>
        <taxon>Viridiplantae</taxon>
        <taxon>Streptophyta</taxon>
        <taxon>Embryophyta</taxon>
        <taxon>Tracheophyta</taxon>
        <taxon>Spermatophyta</taxon>
        <taxon>Magnoliopsida</taxon>
        <taxon>eudicotyledons</taxon>
        <taxon>Gunneridae</taxon>
        <taxon>Pentapetalae</taxon>
        <taxon>asterids</taxon>
        <taxon>lamiids</taxon>
        <taxon>Lamiales</taxon>
        <taxon>Pedaliaceae</taxon>
        <taxon>Sesamum</taxon>
    </lineage>
</organism>
<evidence type="ECO:0000256" key="1">
    <source>
        <dbReference type="ARBA" id="ARBA00007788"/>
    </source>
</evidence>
<dbReference type="InterPro" id="IPR007624">
    <property type="entry name" value="RNA_pol_sigma70_r3"/>
</dbReference>
<feature type="domain" description="RNA polymerase sigma-70 region 4" evidence="3">
    <location>
        <begin position="392"/>
        <end position="445"/>
    </location>
</feature>
<gene>
    <name evidence="4" type="ORF">Scaly_2449000</name>
</gene>
<protein>
    <submittedName>
        <fullName evidence="4">RNA polymerase sigma factor sigE, chloroplastic/mitochondrial</fullName>
    </submittedName>
</protein>
<dbReference type="GO" id="GO:0071482">
    <property type="term" value="P:cellular response to light stimulus"/>
    <property type="evidence" value="ECO:0007669"/>
    <property type="project" value="UniProtKB-ARBA"/>
</dbReference>
<sequence length="458" mass="52356">MGVVAVSSSAAQTPVRLKARCSTRVSSLKMRVKILSFKDDRSKNTSLVGPRESPALTLEATKENGKSVRKVKKRVSAVSKNEASPSTLELDYSEAAAKLEKIYKRSPATFVSDEEVDSQRLKRVGEGEETEKKTVENVVRSRSKMGKRLSLEKRIALKMKEQGYLALSRKKKQSKNFEDEKIDRLVRDYSAATDLVGLDWRKMKIPPVLGSSGHDWLFKLMQPMKEILHVKETLQADLEREPTDDELAEATNIDVDQLRKQLEIGRAARNKLIKHNLRLVLFVMNKYFQDFANGPRFQDLCQAGVRVEIQRTKQELLFELQRPPTDEEIIERVGISPERYHEVMKVSKPISSLHARHEVTQEEFINAIADVDGVEGDNRRQPALLRLALDDVLDSLKPKESLVIRQRYGLDGRGDRTLGEIAGNLNMSREMVRKHEMKALMKLKHPTRVDYLRRCIFK</sequence>
<dbReference type="AlphaFoldDB" id="A0AAW2LQU5"/>
<comment type="similarity">
    <text evidence="1">Belongs to the sigma-70 factor family.</text>
</comment>
<name>A0AAW2LQU5_9LAMI</name>
<dbReference type="PANTHER" id="PTHR30603:SF4">
    <property type="entry name" value="RNA POLYMERASE SIGMA FACTOR SIGE, CHLOROPLASTIC_MITOCHONDRIAL"/>
    <property type="match status" value="1"/>
</dbReference>
<feature type="domain" description="RNA polymerase sigma-70 region 3" evidence="2">
    <location>
        <begin position="226"/>
        <end position="267"/>
    </location>
</feature>
<comment type="caution">
    <text evidence="4">The sequence shown here is derived from an EMBL/GenBank/DDBJ whole genome shotgun (WGS) entry which is preliminary data.</text>
</comment>